<accession>A0A662YP53</accession>
<reference evidence="16 17" key="1">
    <citation type="submission" date="2019-01" db="EMBL/GenBank/DDBJ databases">
        <title>Draft Genome and Complete Hox-Cluster Characterization of the Sterlet Sturgeon (Acipenser ruthenus).</title>
        <authorList>
            <person name="Wei Q."/>
        </authorList>
    </citation>
    <scope>NUCLEOTIDE SEQUENCE [LARGE SCALE GENOMIC DNA]</scope>
    <source>
        <strain evidence="16">WHYD16114868_AA</strain>
        <tissue evidence="16">Blood</tissue>
    </source>
</reference>
<dbReference type="PANTHER" id="PTHR23288">
    <property type="entry name" value="OCCLUDIN AND RNA POLYMERASE II ELONGATION FACTOR ELL"/>
    <property type="match status" value="1"/>
</dbReference>
<dbReference type="GO" id="GO:0005923">
    <property type="term" value="C:bicellular tight junction"/>
    <property type="evidence" value="ECO:0007669"/>
    <property type="project" value="UniProtKB-SubCell"/>
</dbReference>
<evidence type="ECO:0000256" key="13">
    <source>
        <dbReference type="SAM" id="Phobius"/>
    </source>
</evidence>
<dbReference type="Proteomes" id="UP000289886">
    <property type="component" value="Unassembled WGS sequence"/>
</dbReference>
<dbReference type="EMBL" id="SCEB01000700">
    <property type="protein sequence ID" value="RXM98389.1"/>
    <property type="molecule type" value="Genomic_DNA"/>
</dbReference>
<evidence type="ECO:0000256" key="9">
    <source>
        <dbReference type="ARBA" id="ARBA00023054"/>
    </source>
</evidence>
<evidence type="ECO:0000259" key="14">
    <source>
        <dbReference type="PROSITE" id="PS51225"/>
    </source>
</evidence>
<evidence type="ECO:0000256" key="4">
    <source>
        <dbReference type="ARBA" id="ARBA00022427"/>
    </source>
</evidence>
<dbReference type="SUPFAM" id="SSF144292">
    <property type="entry name" value="occludin/ELL-like"/>
    <property type="match status" value="1"/>
</dbReference>
<evidence type="ECO:0000256" key="10">
    <source>
        <dbReference type="ARBA" id="ARBA00023136"/>
    </source>
</evidence>
<comment type="similarity">
    <text evidence="3 12">Belongs to the ELL/occludin family.</text>
</comment>
<comment type="caution">
    <text evidence="16">The sequence shown here is derived from an EMBL/GenBank/DDBJ whole genome shotgun (WGS) entry which is preliminary data.</text>
</comment>
<feature type="transmembrane region" description="Helical" evidence="13">
    <location>
        <begin position="229"/>
        <end position="250"/>
    </location>
</feature>
<dbReference type="AlphaFoldDB" id="A0A662YP53"/>
<evidence type="ECO:0000256" key="5">
    <source>
        <dbReference type="ARBA" id="ARBA00022475"/>
    </source>
</evidence>
<keyword evidence="10 11" id="KW-0472">Membrane</keyword>
<dbReference type="Gene3D" id="6.10.140.340">
    <property type="match status" value="2"/>
</dbReference>
<name>A0A662YP53_ACIRT</name>
<dbReference type="InterPro" id="IPR010844">
    <property type="entry name" value="Occludin_ELL"/>
</dbReference>
<dbReference type="InterPro" id="IPR031176">
    <property type="entry name" value="ELL/occludin"/>
</dbReference>
<evidence type="ECO:0000313" key="16">
    <source>
        <dbReference type="EMBL" id="RXM98389.1"/>
    </source>
</evidence>
<feature type="transmembrane region" description="Helical" evidence="13">
    <location>
        <begin position="178"/>
        <end position="199"/>
    </location>
</feature>
<gene>
    <name evidence="16" type="ORF">EOD39_13185</name>
</gene>
<feature type="transmembrane region" description="Helical" evidence="13">
    <location>
        <begin position="81"/>
        <end position="105"/>
    </location>
</feature>
<dbReference type="GO" id="GO:0031410">
    <property type="term" value="C:cytoplasmic vesicle"/>
    <property type="evidence" value="ECO:0007669"/>
    <property type="project" value="TreeGrafter"/>
</dbReference>
<evidence type="ECO:0000256" key="1">
    <source>
        <dbReference type="ARBA" id="ARBA00004435"/>
    </source>
</evidence>
<dbReference type="PANTHER" id="PTHR23288:SF37">
    <property type="entry name" value="OCCLUDIN_ELL DOMAIN-CONTAINING PROTEIN 1"/>
    <property type="match status" value="1"/>
</dbReference>
<evidence type="ECO:0000256" key="6">
    <source>
        <dbReference type="ARBA" id="ARBA00022692"/>
    </source>
</evidence>
<dbReference type="PROSITE" id="PS51225">
    <property type="entry name" value="MARVEL"/>
    <property type="match status" value="1"/>
</dbReference>
<protein>
    <submittedName>
        <fullName evidence="16">MARVEL domain-containing protein 2</fullName>
    </submittedName>
</protein>
<evidence type="ECO:0000259" key="15">
    <source>
        <dbReference type="PROSITE" id="PS51980"/>
    </source>
</evidence>
<keyword evidence="4" id="KW-0796">Tight junction</keyword>
<evidence type="ECO:0000256" key="7">
    <source>
        <dbReference type="ARBA" id="ARBA00022949"/>
    </source>
</evidence>
<evidence type="ECO:0000313" key="17">
    <source>
        <dbReference type="Proteomes" id="UP000289886"/>
    </source>
</evidence>
<dbReference type="GO" id="GO:0070830">
    <property type="term" value="P:bicellular tight junction assembly"/>
    <property type="evidence" value="ECO:0007669"/>
    <property type="project" value="TreeGrafter"/>
</dbReference>
<dbReference type="PROSITE" id="PS51980">
    <property type="entry name" value="OCEL"/>
    <property type="match status" value="1"/>
</dbReference>
<dbReference type="Pfam" id="PF01284">
    <property type="entry name" value="MARVEL"/>
    <property type="match status" value="1"/>
</dbReference>
<keyword evidence="17" id="KW-1185">Reference proteome</keyword>
<feature type="transmembrane region" description="Helical" evidence="13">
    <location>
        <begin position="142"/>
        <end position="166"/>
    </location>
</feature>
<comment type="subcellular location">
    <subcellularLocation>
        <location evidence="1">Cell junction</location>
        <location evidence="1">Tight junction</location>
    </subcellularLocation>
    <subcellularLocation>
        <location evidence="2">Cell membrane</location>
        <topology evidence="2">Multi-pass membrane protein</topology>
    </subcellularLocation>
</comment>
<dbReference type="Pfam" id="PF07303">
    <property type="entry name" value="Occludin_ELL"/>
    <property type="match status" value="2"/>
</dbReference>
<dbReference type="InterPro" id="IPR008253">
    <property type="entry name" value="Marvel"/>
</dbReference>
<keyword evidence="8 13" id="KW-1133">Transmembrane helix</keyword>
<proteinExistence type="inferred from homology"/>
<feature type="domain" description="MARVEL" evidence="14">
    <location>
        <begin position="77"/>
        <end position="254"/>
    </location>
</feature>
<keyword evidence="6 11" id="KW-0812">Transmembrane</keyword>
<keyword evidence="9" id="KW-0175">Coiled coil</keyword>
<dbReference type="GO" id="GO:0016324">
    <property type="term" value="C:apical plasma membrane"/>
    <property type="evidence" value="ECO:0007669"/>
    <property type="project" value="TreeGrafter"/>
</dbReference>
<evidence type="ECO:0000256" key="8">
    <source>
        <dbReference type="ARBA" id="ARBA00022989"/>
    </source>
</evidence>
<evidence type="ECO:0000256" key="2">
    <source>
        <dbReference type="ARBA" id="ARBA00004651"/>
    </source>
</evidence>
<organism evidence="16 17">
    <name type="scientific">Acipenser ruthenus</name>
    <name type="common">Sterlet sturgeon</name>
    <dbReference type="NCBI Taxonomy" id="7906"/>
    <lineage>
        <taxon>Eukaryota</taxon>
        <taxon>Metazoa</taxon>
        <taxon>Chordata</taxon>
        <taxon>Craniata</taxon>
        <taxon>Vertebrata</taxon>
        <taxon>Euteleostomi</taxon>
        <taxon>Actinopterygii</taxon>
        <taxon>Chondrostei</taxon>
        <taxon>Acipenseriformes</taxon>
        <taxon>Acipenseridae</taxon>
        <taxon>Acipenser</taxon>
    </lineage>
</organism>
<evidence type="ECO:0000256" key="11">
    <source>
        <dbReference type="PROSITE-ProRule" id="PRU00581"/>
    </source>
</evidence>
<feature type="domain" description="OCEL" evidence="15">
    <location>
        <begin position="327"/>
        <end position="421"/>
    </location>
</feature>
<evidence type="ECO:0000256" key="3">
    <source>
        <dbReference type="ARBA" id="ARBA00009171"/>
    </source>
</evidence>
<keyword evidence="5" id="KW-1003">Cell membrane</keyword>
<evidence type="ECO:0000256" key="12">
    <source>
        <dbReference type="PROSITE-ProRule" id="PRU01324"/>
    </source>
</evidence>
<sequence>MDRRNFGEYGAKLDTWGSSVSKELLPPFPDSYTVDCDQETPSVFRDPFEPSADSIHPAEYYAEKMEVYQQKYSYMKSWPGLLRLLAGIELIFGGMVFACVCANIQKDNQWYNLYGYQAQSYSYGGYYGGAGGYNYNGPMTPFVLVVVGLAWLLTIILLVLGLTMYYRTILLDSHWWPLTEFVINLVMFLLYMAAGIVYINDMNRGGMCYVTLGNNPLLSNFCRAEGSQMAGTAFLFINMLMYLISGIVCLKMWRHEADRRHAAVFGYEFQPPPSPVRSRSKRIVFEDELSHAGRATNQIHFSEKGDNQATLNWSIPTGHIPKPHVIPDYLIKYTEIHSPEDREQYKAVFNDVYPEYKELHADIQAMQRKFTQMDAMMGKLLHNTDNPQDSVVLEKKERCEYLKEKLSHIKGRIQEFDRKNMGGSAGQSI</sequence>
<keyword evidence="7" id="KW-0965">Cell junction</keyword>